<keyword evidence="2" id="KW-1185">Reference proteome</keyword>
<evidence type="ECO:0000313" key="2">
    <source>
        <dbReference type="Proteomes" id="UP001055811"/>
    </source>
</evidence>
<dbReference type="EMBL" id="CM042012">
    <property type="protein sequence ID" value="KAI3753708.1"/>
    <property type="molecule type" value="Genomic_DNA"/>
</dbReference>
<dbReference type="Proteomes" id="UP001055811">
    <property type="component" value="Linkage Group LG04"/>
</dbReference>
<evidence type="ECO:0000313" key="1">
    <source>
        <dbReference type="EMBL" id="KAI3753708.1"/>
    </source>
</evidence>
<name>A0ACB9E555_CICIN</name>
<gene>
    <name evidence="1" type="ORF">L2E82_25769</name>
</gene>
<reference evidence="1 2" key="2">
    <citation type="journal article" date="2022" name="Mol. Ecol. Resour.">
        <title>The genomes of chicory, endive, great burdock and yacon provide insights into Asteraceae paleo-polyploidization history and plant inulin production.</title>
        <authorList>
            <person name="Fan W."/>
            <person name="Wang S."/>
            <person name="Wang H."/>
            <person name="Wang A."/>
            <person name="Jiang F."/>
            <person name="Liu H."/>
            <person name="Zhao H."/>
            <person name="Xu D."/>
            <person name="Zhang Y."/>
        </authorList>
    </citation>
    <scope>NUCLEOTIDE SEQUENCE [LARGE SCALE GENOMIC DNA]</scope>
    <source>
        <strain evidence="2">cv. Punajuju</strain>
        <tissue evidence="1">Leaves</tissue>
    </source>
</reference>
<proteinExistence type="predicted"/>
<protein>
    <submittedName>
        <fullName evidence="1">Uncharacterized protein</fullName>
    </submittedName>
</protein>
<organism evidence="1 2">
    <name type="scientific">Cichorium intybus</name>
    <name type="common">Chicory</name>
    <dbReference type="NCBI Taxonomy" id="13427"/>
    <lineage>
        <taxon>Eukaryota</taxon>
        <taxon>Viridiplantae</taxon>
        <taxon>Streptophyta</taxon>
        <taxon>Embryophyta</taxon>
        <taxon>Tracheophyta</taxon>
        <taxon>Spermatophyta</taxon>
        <taxon>Magnoliopsida</taxon>
        <taxon>eudicotyledons</taxon>
        <taxon>Gunneridae</taxon>
        <taxon>Pentapetalae</taxon>
        <taxon>asterids</taxon>
        <taxon>campanulids</taxon>
        <taxon>Asterales</taxon>
        <taxon>Asteraceae</taxon>
        <taxon>Cichorioideae</taxon>
        <taxon>Cichorieae</taxon>
        <taxon>Cichoriinae</taxon>
        <taxon>Cichorium</taxon>
    </lineage>
</organism>
<reference evidence="2" key="1">
    <citation type="journal article" date="2022" name="Mol. Ecol. Resour.">
        <title>The genomes of chicory, endive, great burdock and yacon provide insights into Asteraceae palaeo-polyploidization history and plant inulin production.</title>
        <authorList>
            <person name="Fan W."/>
            <person name="Wang S."/>
            <person name="Wang H."/>
            <person name="Wang A."/>
            <person name="Jiang F."/>
            <person name="Liu H."/>
            <person name="Zhao H."/>
            <person name="Xu D."/>
            <person name="Zhang Y."/>
        </authorList>
    </citation>
    <scope>NUCLEOTIDE SEQUENCE [LARGE SCALE GENOMIC DNA]</scope>
    <source>
        <strain evidence="2">cv. Punajuju</strain>
    </source>
</reference>
<accession>A0ACB9E555</accession>
<comment type="caution">
    <text evidence="1">The sequence shown here is derived from an EMBL/GenBank/DDBJ whole genome shotgun (WGS) entry which is preliminary data.</text>
</comment>
<sequence>MSISVLPIQKAVKDMDSSTALYNQLKDLIAATHELEAYASFLSQYKGSRKRVGGLKLEELPGLESLQVPGGWKDFNCVARAVLENPPDKTKVHLIYANVTYDDILLKASALSQLTDLILTDRPSTDAGEMAYNSVLLILFSTLLTLTVAGRMITTTSSSDMVSDGVHDEHRGILRLNPFVSAEETESCRRSYGFMPCTTSIFGNLILLLIYNYVMSFAVSFLTSGSELLLHSLGTGVVGGVLVPIFGAAPQAIIILASGVFGSIKVAQDQVYIGMGLLAGSTVFLITVIWGDCLLTGKCDIVNSVAVDNQDTKPFDMIGSGVSTDIWTSYAAMIMTVSVVPLIVLQLPYIIPSTFGRNLSVLIGLVLSVSLLVAYCVYQVIQPKWQKRRLAFTKHKHVRARILMELSSRSVGGLLDVQDGPNLAVMSKLFDSIDVNGNKRLSQSELRALVVGLQLNDIKMNEDDAIDEVMKEFDTSNNNEIEFEEFAAGLQKWLQKAKDSKRGLYTPGTETMEYVHDYFEETLKEHYLVGDDDDVEEGEAEIRLSYLFRVIWDSNHA</sequence>